<dbReference type="PANTHER" id="PTHR45339">
    <property type="entry name" value="HYBRID SIGNAL TRANSDUCTION HISTIDINE KINASE J"/>
    <property type="match status" value="1"/>
</dbReference>
<dbReference type="InterPro" id="IPR035965">
    <property type="entry name" value="PAS-like_dom_sf"/>
</dbReference>
<feature type="domain" description="PAS" evidence="9">
    <location>
        <begin position="680"/>
        <end position="754"/>
    </location>
</feature>
<feature type="domain" description="PAS" evidence="9">
    <location>
        <begin position="131"/>
        <end position="175"/>
    </location>
</feature>
<evidence type="ECO:0000256" key="2">
    <source>
        <dbReference type="ARBA" id="ARBA00012438"/>
    </source>
</evidence>
<dbReference type="SUPFAM" id="SSF55785">
    <property type="entry name" value="PYP-like sensor domain (PAS domain)"/>
    <property type="match status" value="6"/>
</dbReference>
<comment type="caution">
    <text evidence="11">The sequence shown here is derived from an EMBL/GenBank/DDBJ whole genome shotgun (WGS) entry which is preliminary data.</text>
</comment>
<dbReference type="Pfam" id="PF13426">
    <property type="entry name" value="PAS_9"/>
    <property type="match status" value="1"/>
</dbReference>
<feature type="domain" description="Response regulatory" evidence="8">
    <location>
        <begin position="1319"/>
        <end position="1438"/>
    </location>
</feature>
<accession>A0A074KRF5</accession>
<dbReference type="SMART" id="SM00065">
    <property type="entry name" value="GAF"/>
    <property type="match status" value="1"/>
</dbReference>
<feature type="domain" description="PAC" evidence="10">
    <location>
        <begin position="758"/>
        <end position="810"/>
    </location>
</feature>
<dbReference type="Gene3D" id="1.10.287.130">
    <property type="match status" value="1"/>
</dbReference>
<dbReference type="InterPro" id="IPR013767">
    <property type="entry name" value="PAS_fold"/>
</dbReference>
<evidence type="ECO:0000313" key="11">
    <source>
        <dbReference type="EMBL" id="KEO72526.1"/>
    </source>
</evidence>
<dbReference type="EC" id="2.7.13.3" evidence="2"/>
<dbReference type="PANTHER" id="PTHR45339:SF5">
    <property type="entry name" value="HISTIDINE KINASE"/>
    <property type="match status" value="1"/>
</dbReference>
<dbReference type="Pfam" id="PF08447">
    <property type="entry name" value="PAS_3"/>
    <property type="match status" value="2"/>
</dbReference>
<dbReference type="Pfam" id="PF00989">
    <property type="entry name" value="PAS"/>
    <property type="match status" value="1"/>
</dbReference>
<feature type="domain" description="Histidine kinase" evidence="7">
    <location>
        <begin position="1075"/>
        <end position="1296"/>
    </location>
</feature>
<reference evidence="11 12" key="1">
    <citation type="submission" date="2014-04" db="EMBL/GenBank/DDBJ databases">
        <title>Characterization and application of a salt tolerant electro-active bacterium.</title>
        <authorList>
            <person name="Yang L."/>
            <person name="Wei S."/>
            <person name="Tay Q.X.M."/>
        </authorList>
    </citation>
    <scope>NUCLEOTIDE SEQUENCE [LARGE SCALE GENOMIC DNA]</scope>
    <source>
        <strain evidence="11 12">LY1</strain>
    </source>
</reference>
<keyword evidence="4" id="KW-0808">Transferase</keyword>
<evidence type="ECO:0000256" key="5">
    <source>
        <dbReference type="ARBA" id="ARBA00022777"/>
    </source>
</evidence>
<dbReference type="GO" id="GO:0000155">
    <property type="term" value="F:phosphorelay sensor kinase activity"/>
    <property type="evidence" value="ECO:0007669"/>
    <property type="project" value="InterPro"/>
</dbReference>
<dbReference type="CDD" id="cd00130">
    <property type="entry name" value="PAS"/>
    <property type="match status" value="4"/>
</dbReference>
<dbReference type="SUPFAM" id="SSF55781">
    <property type="entry name" value="GAF domain-like"/>
    <property type="match status" value="1"/>
</dbReference>
<dbReference type="EMBL" id="JMIH01000024">
    <property type="protein sequence ID" value="KEO72526.1"/>
    <property type="molecule type" value="Genomic_DNA"/>
</dbReference>
<keyword evidence="12" id="KW-1185">Reference proteome</keyword>
<dbReference type="PROSITE" id="PS50113">
    <property type="entry name" value="PAC"/>
    <property type="match status" value="4"/>
</dbReference>
<dbReference type="PROSITE" id="PS50110">
    <property type="entry name" value="RESPONSE_REGULATORY"/>
    <property type="match status" value="1"/>
</dbReference>
<dbReference type="CDD" id="cd00082">
    <property type="entry name" value="HisKA"/>
    <property type="match status" value="1"/>
</dbReference>
<dbReference type="STRING" id="1048983.EL17_17470"/>
<dbReference type="Pfam" id="PF01590">
    <property type="entry name" value="GAF"/>
    <property type="match status" value="1"/>
</dbReference>
<dbReference type="SUPFAM" id="SSF55874">
    <property type="entry name" value="ATPase domain of HSP90 chaperone/DNA topoisomerase II/histidine kinase"/>
    <property type="match status" value="1"/>
</dbReference>
<dbReference type="InterPro" id="IPR013655">
    <property type="entry name" value="PAS_fold_3"/>
</dbReference>
<dbReference type="GO" id="GO:0006355">
    <property type="term" value="P:regulation of DNA-templated transcription"/>
    <property type="evidence" value="ECO:0007669"/>
    <property type="project" value="InterPro"/>
</dbReference>
<feature type="domain" description="PAC" evidence="10">
    <location>
        <begin position="508"/>
        <end position="560"/>
    </location>
</feature>
<dbReference type="CDD" id="cd17546">
    <property type="entry name" value="REC_hyHK_CKI1_RcsC-like"/>
    <property type="match status" value="1"/>
</dbReference>
<dbReference type="eggNOG" id="COG0784">
    <property type="taxonomic scope" value="Bacteria"/>
</dbReference>
<dbReference type="Gene3D" id="3.30.565.10">
    <property type="entry name" value="Histidine kinase-like ATPase, C-terminal domain"/>
    <property type="match status" value="1"/>
</dbReference>
<evidence type="ECO:0000259" key="9">
    <source>
        <dbReference type="PROSITE" id="PS50112"/>
    </source>
</evidence>
<dbReference type="SUPFAM" id="SSF52172">
    <property type="entry name" value="CheY-like"/>
    <property type="match status" value="1"/>
</dbReference>
<feature type="domain" description="PAC" evidence="10">
    <location>
        <begin position="204"/>
        <end position="255"/>
    </location>
</feature>
<dbReference type="Gene3D" id="3.30.450.40">
    <property type="match status" value="1"/>
</dbReference>
<comment type="catalytic activity">
    <reaction evidence="1">
        <text>ATP + protein L-histidine = ADP + protein N-phospho-L-histidine.</text>
        <dbReference type="EC" id="2.7.13.3"/>
    </reaction>
</comment>
<dbReference type="SMART" id="SM00091">
    <property type="entry name" value="PAS"/>
    <property type="match status" value="4"/>
</dbReference>
<dbReference type="PROSITE" id="PS50112">
    <property type="entry name" value="PAS"/>
    <property type="match status" value="3"/>
</dbReference>
<dbReference type="Pfam" id="PF00512">
    <property type="entry name" value="HisKA"/>
    <property type="match status" value="1"/>
</dbReference>
<evidence type="ECO:0000313" key="12">
    <source>
        <dbReference type="Proteomes" id="UP000027821"/>
    </source>
</evidence>
<dbReference type="SMART" id="SM00388">
    <property type="entry name" value="HisKA"/>
    <property type="match status" value="1"/>
</dbReference>
<evidence type="ECO:0000259" key="8">
    <source>
        <dbReference type="PROSITE" id="PS50110"/>
    </source>
</evidence>
<dbReference type="InterPro" id="IPR003018">
    <property type="entry name" value="GAF"/>
</dbReference>
<dbReference type="Gene3D" id="3.40.50.2300">
    <property type="match status" value="1"/>
</dbReference>
<keyword evidence="3 6" id="KW-0597">Phosphoprotein</keyword>
<dbReference type="InterPro" id="IPR000014">
    <property type="entry name" value="PAS"/>
</dbReference>
<evidence type="ECO:0000256" key="4">
    <source>
        <dbReference type="ARBA" id="ARBA00022679"/>
    </source>
</evidence>
<dbReference type="FunFam" id="3.30.565.10:FF:000010">
    <property type="entry name" value="Sensor histidine kinase RcsC"/>
    <property type="match status" value="1"/>
</dbReference>
<dbReference type="PROSITE" id="PS50109">
    <property type="entry name" value="HIS_KIN"/>
    <property type="match status" value="1"/>
</dbReference>
<sequence length="1440" mass="166519">MENKIFLGIEITSFFDEINDPLFIFNQEEIIYFNRYFKENTSEIPTSWRDYFEDKYVTGTLDQFFRGQELTKNVVIGRDLNRVQHYKWHFIAVPNDGKDRLCMAKGRKQLSYSDILHDNAYYTEEVRGNSEINLVHSILRNSHDMVAILDEQGMFRYASPSTVKTLGYGLDEILGVSYKSLIENGIIVLEKGDFSSFNDPEKEIEVDFWIKTKDGRKLFVESYGKNLLNDPEIKGMLFSARDITAIKKSEKSLKKRYELEQLINRISTKFVNADVKSIDQVFNESLKLIGEFEKADRSYIFLVHQDLKTLENVYEWTASGINPQIGFLKDVPYSEEELMIQGLLRRDITVIPDIEHLDEQYGYEREIYKQQGIKSLMVIPMFSEHQLIGFFGLDAVRETRDWHAKDEYVLRQLGDVFAGNFINKAIKIKLERNENLLASTELLAKSGSWRFSNTKKRLYFSKGLNKIFDLDEALDHSKITEFYKQISSKERSQINANVKSSLKNRKSSSGEFSIITKKGEHKYITYSIQVKENSSNSQLEVYGYCRDITSKKDAEHHLLLQSQILAQVNDAIFVTDTSMRIIYMNQSAINGYCASDYKVNVTTFDQLVSINFPNNIRLEDIIEKIKNYGSWIGEVEIETKSRHLLPHELSSKPFKDDEGNVIGFSFLAKDLSFQKSSEDIAKKSRLIIENSPAVLFTLDPNNDFQIKFITDNISLFGYNAQDIINNKVSILDFIHPEDAKSMLEYHINKTTDAGVPAFSGEYRFRTYAGEYRWVEDRTREILDKNGHILLHEGLFQDVTERKKHRLEIEQNEKRYRVLASNIPNTNVFLIDKNLKYIVAEGPNFKFWGMESGFFEGKTIYEVKTPQLEQIELVVENALNKRRTVQKILHFLNRDYELIAKPIIYKGEIEYILGIIRDITEEFSIKQDLQRSEEKYRNLVEESTEIIFSLGSDMELTYISPNVKQFLGYEPHEVTSVKITDFLHPEDTEVFTSNIDKKEAFFVKNQYLEFRLVHKNGEYKIFSSNGKVIKDHLGNFKYYTGIARDISKLKEAQNELYHAKERAEQASMVKSQFLSIMSHEIRTPMNAVIGMAHLLLEDEPRKDQLENLKTLQFSAENLLGLINDILDYSKIESGKIELEHVDFEPRNVLNRIIHSHTFQAREKSLEIFTEIDKKLPEVINGDPVRLGQIINNLLSNAIKFTEKGHVKICLSNVGETADNIIVRFIFEDTGIGIAEDKKDLIFEAFTQASTETTRKFGGTGLGLAIVKKLIELFDSTIKVQSRKGHGTLFMFDIKFGKYIQRSIQNKDYGGSAIKNLAHANILVAEDNLVNQIMIRKFLNKWDVGNVAFANDGLEALELFKAQRFNLILLDLQMPEMDGFEVARFIRSYHDESKKNVPIIALTASSLIDVKDQLEEVGMDDYIPKPFNPDNLYARIIKYIRI</sequence>
<dbReference type="InterPro" id="IPR011006">
    <property type="entry name" value="CheY-like_superfamily"/>
</dbReference>
<dbReference type="InterPro" id="IPR001789">
    <property type="entry name" value="Sig_transdc_resp-reg_receiver"/>
</dbReference>
<dbReference type="NCBIfam" id="TIGR00229">
    <property type="entry name" value="sensory_box"/>
    <property type="match status" value="3"/>
</dbReference>
<feature type="modified residue" description="4-aspartylphosphate" evidence="6">
    <location>
        <position position="1369"/>
    </location>
</feature>
<dbReference type="eggNOG" id="COG2203">
    <property type="taxonomic scope" value="Bacteria"/>
</dbReference>
<dbReference type="InterPro" id="IPR000700">
    <property type="entry name" value="PAS-assoc_C"/>
</dbReference>
<dbReference type="InterPro" id="IPR003594">
    <property type="entry name" value="HATPase_dom"/>
</dbReference>
<dbReference type="SUPFAM" id="SSF47384">
    <property type="entry name" value="Homodimeric domain of signal transducing histidine kinase"/>
    <property type="match status" value="1"/>
</dbReference>
<organism evidence="11 12">
    <name type="scientific">Anditalea andensis</name>
    <dbReference type="NCBI Taxonomy" id="1048983"/>
    <lineage>
        <taxon>Bacteria</taxon>
        <taxon>Pseudomonadati</taxon>
        <taxon>Bacteroidota</taxon>
        <taxon>Cytophagia</taxon>
        <taxon>Cytophagales</taxon>
        <taxon>Cytophagaceae</taxon>
        <taxon>Anditalea</taxon>
    </lineage>
</organism>
<dbReference type="InterPro" id="IPR005467">
    <property type="entry name" value="His_kinase_dom"/>
</dbReference>
<evidence type="ECO:0000256" key="1">
    <source>
        <dbReference type="ARBA" id="ARBA00000085"/>
    </source>
</evidence>
<proteinExistence type="predicted"/>
<evidence type="ECO:0000259" key="10">
    <source>
        <dbReference type="PROSITE" id="PS50113"/>
    </source>
</evidence>
<evidence type="ECO:0000259" key="7">
    <source>
        <dbReference type="PROSITE" id="PS50109"/>
    </source>
</evidence>
<dbReference type="Pfam" id="PF02518">
    <property type="entry name" value="HATPase_c"/>
    <property type="match status" value="1"/>
</dbReference>
<dbReference type="SMART" id="SM00448">
    <property type="entry name" value="REC"/>
    <property type="match status" value="1"/>
</dbReference>
<dbReference type="SMART" id="SM00387">
    <property type="entry name" value="HATPase_c"/>
    <property type="match status" value="1"/>
</dbReference>
<dbReference type="InterPro" id="IPR001610">
    <property type="entry name" value="PAC"/>
</dbReference>
<dbReference type="InterPro" id="IPR036890">
    <property type="entry name" value="HATPase_C_sf"/>
</dbReference>
<evidence type="ECO:0000256" key="3">
    <source>
        <dbReference type="ARBA" id="ARBA00022553"/>
    </source>
</evidence>
<dbReference type="Gene3D" id="3.30.450.20">
    <property type="entry name" value="PAS domain"/>
    <property type="match status" value="6"/>
</dbReference>
<feature type="domain" description="PAC" evidence="10">
    <location>
        <begin position="1005"/>
        <end position="1057"/>
    </location>
</feature>
<dbReference type="InterPro" id="IPR036097">
    <property type="entry name" value="HisK_dim/P_sf"/>
</dbReference>
<name>A0A074KRF5_9BACT</name>
<dbReference type="InterPro" id="IPR003661">
    <property type="entry name" value="HisK_dim/P_dom"/>
</dbReference>
<dbReference type="PRINTS" id="PR00344">
    <property type="entry name" value="BCTRLSENSOR"/>
</dbReference>
<dbReference type="InterPro" id="IPR029016">
    <property type="entry name" value="GAF-like_dom_sf"/>
</dbReference>
<dbReference type="InterPro" id="IPR004358">
    <property type="entry name" value="Sig_transdc_His_kin-like_C"/>
</dbReference>
<dbReference type="RefSeq" id="WP_240486017.1">
    <property type="nucleotide sequence ID" value="NZ_JMIH01000024.1"/>
</dbReference>
<dbReference type="Pfam" id="PF00072">
    <property type="entry name" value="Response_reg"/>
    <property type="match status" value="1"/>
</dbReference>
<dbReference type="SMART" id="SM00086">
    <property type="entry name" value="PAC"/>
    <property type="match status" value="6"/>
</dbReference>
<dbReference type="Proteomes" id="UP000027821">
    <property type="component" value="Unassembled WGS sequence"/>
</dbReference>
<gene>
    <name evidence="11" type="ORF">EL17_17470</name>
</gene>
<evidence type="ECO:0000256" key="6">
    <source>
        <dbReference type="PROSITE-ProRule" id="PRU00169"/>
    </source>
</evidence>
<dbReference type="CDD" id="cd16922">
    <property type="entry name" value="HATPase_EvgS-ArcB-TorS-like"/>
    <property type="match status" value="1"/>
</dbReference>
<keyword evidence="5" id="KW-0418">Kinase</keyword>
<dbReference type="eggNOG" id="COG4251">
    <property type="taxonomic scope" value="Bacteria"/>
</dbReference>
<protein>
    <recommendedName>
        <fullName evidence="2">histidine kinase</fullName>
        <ecNumber evidence="2">2.7.13.3</ecNumber>
    </recommendedName>
</protein>
<feature type="domain" description="PAS" evidence="9">
    <location>
        <begin position="931"/>
        <end position="996"/>
    </location>
</feature>